<keyword evidence="1" id="KW-1133">Transmembrane helix</keyword>
<dbReference type="Proteomes" id="UP001213000">
    <property type="component" value="Unassembled WGS sequence"/>
</dbReference>
<dbReference type="AlphaFoldDB" id="A0AAD5VT84"/>
<reference evidence="2" key="1">
    <citation type="submission" date="2022-07" db="EMBL/GenBank/DDBJ databases">
        <title>Genome Sequence of Leucocoprinus birnbaumii.</title>
        <authorList>
            <person name="Buettner E."/>
        </authorList>
    </citation>
    <scope>NUCLEOTIDE SEQUENCE</scope>
    <source>
        <strain evidence="2">VT141</strain>
    </source>
</reference>
<comment type="caution">
    <text evidence="2">The sequence shown here is derived from an EMBL/GenBank/DDBJ whole genome shotgun (WGS) entry which is preliminary data.</text>
</comment>
<proteinExistence type="predicted"/>
<keyword evidence="1" id="KW-0812">Transmembrane</keyword>
<protein>
    <submittedName>
        <fullName evidence="2">Uncharacterized protein</fullName>
    </submittedName>
</protein>
<dbReference type="EMBL" id="JANIEX010000427">
    <property type="protein sequence ID" value="KAJ3567239.1"/>
    <property type="molecule type" value="Genomic_DNA"/>
</dbReference>
<organism evidence="2 3">
    <name type="scientific">Leucocoprinus birnbaumii</name>
    <dbReference type="NCBI Taxonomy" id="56174"/>
    <lineage>
        <taxon>Eukaryota</taxon>
        <taxon>Fungi</taxon>
        <taxon>Dikarya</taxon>
        <taxon>Basidiomycota</taxon>
        <taxon>Agaricomycotina</taxon>
        <taxon>Agaricomycetes</taxon>
        <taxon>Agaricomycetidae</taxon>
        <taxon>Agaricales</taxon>
        <taxon>Agaricineae</taxon>
        <taxon>Agaricaceae</taxon>
        <taxon>Leucocoprinus</taxon>
    </lineage>
</organism>
<evidence type="ECO:0000256" key="1">
    <source>
        <dbReference type="SAM" id="Phobius"/>
    </source>
</evidence>
<name>A0AAD5VT84_9AGAR</name>
<accession>A0AAD5VT84</accession>
<gene>
    <name evidence="2" type="ORF">NP233_g6495</name>
</gene>
<feature type="transmembrane region" description="Helical" evidence="1">
    <location>
        <begin position="39"/>
        <end position="57"/>
    </location>
</feature>
<keyword evidence="1" id="KW-0472">Membrane</keyword>
<evidence type="ECO:0000313" key="3">
    <source>
        <dbReference type="Proteomes" id="UP001213000"/>
    </source>
</evidence>
<sequence>MLSYMFSYYGLAASITISLINYVLLGFQFTVDGWFMHSFEILLATSVVFWGSGTVGYTLLEYRIGQKKLLQALFENILWIPFFFFFFRRPLDPPNTSHPRAPVLVQHPMDGHDQRGREVEFFKEIPKIWKRFWFPIVVCWVIVAGMVVLAIPGLVPVQWMIGGAEGWAVILPLA</sequence>
<dbReference type="PANTHER" id="PTHR35408:SF3">
    <property type="entry name" value="GLYCOSYLTRANSFERASE 2-LIKE DOMAIN-CONTAINING PROTEIN"/>
    <property type="match status" value="1"/>
</dbReference>
<feature type="transmembrane region" description="Helical" evidence="1">
    <location>
        <begin position="6"/>
        <end position="27"/>
    </location>
</feature>
<dbReference type="PANTHER" id="PTHR35408">
    <property type="entry name" value="CHROMOSOME 15, WHOLE GENOME SHOTGUN SEQUENCE"/>
    <property type="match status" value="1"/>
</dbReference>
<feature type="transmembrane region" description="Helical" evidence="1">
    <location>
        <begin position="132"/>
        <end position="155"/>
    </location>
</feature>
<keyword evidence="3" id="KW-1185">Reference proteome</keyword>
<evidence type="ECO:0000313" key="2">
    <source>
        <dbReference type="EMBL" id="KAJ3567239.1"/>
    </source>
</evidence>